<dbReference type="Proteomes" id="UP000656319">
    <property type="component" value="Unassembled WGS sequence"/>
</dbReference>
<feature type="region of interest" description="Disordered" evidence="1">
    <location>
        <begin position="1"/>
        <end position="24"/>
    </location>
</feature>
<reference evidence="3 4" key="1">
    <citation type="submission" date="2020-10" db="EMBL/GenBank/DDBJ databases">
        <authorList>
            <person name="Peeters C."/>
        </authorList>
    </citation>
    <scope>NUCLEOTIDE SEQUENCE [LARGE SCALE GENOMIC DNA]</scope>
    <source>
        <strain evidence="3 4">LMG 27952</strain>
    </source>
</reference>
<name>A0ABM8NUE2_9BURK</name>
<accession>A0ABM8NUE2</accession>
<evidence type="ECO:0000256" key="2">
    <source>
        <dbReference type="SAM" id="Phobius"/>
    </source>
</evidence>
<keyword evidence="2" id="KW-0812">Transmembrane</keyword>
<organism evidence="3 4">
    <name type="scientific">Paraburkholderia hiiakae</name>
    <dbReference type="NCBI Taxonomy" id="1081782"/>
    <lineage>
        <taxon>Bacteria</taxon>
        <taxon>Pseudomonadati</taxon>
        <taxon>Pseudomonadota</taxon>
        <taxon>Betaproteobacteria</taxon>
        <taxon>Burkholderiales</taxon>
        <taxon>Burkholderiaceae</taxon>
        <taxon>Paraburkholderia</taxon>
    </lineage>
</organism>
<gene>
    <name evidence="3" type="ORF">LMG27952_04099</name>
</gene>
<evidence type="ECO:0000313" key="4">
    <source>
        <dbReference type="Proteomes" id="UP000656319"/>
    </source>
</evidence>
<protein>
    <submittedName>
        <fullName evidence="3">Uncharacterized protein</fullName>
    </submittedName>
</protein>
<proteinExistence type="predicted"/>
<keyword evidence="2" id="KW-0472">Membrane</keyword>
<comment type="caution">
    <text evidence="3">The sequence shown here is derived from an EMBL/GenBank/DDBJ whole genome shotgun (WGS) entry which is preliminary data.</text>
</comment>
<dbReference type="RefSeq" id="WP_236596955.1">
    <property type="nucleotide sequence ID" value="NZ_CAJHCQ010000010.1"/>
</dbReference>
<sequence length="116" mass="12830">MRTPEVNAAASVNEASEGAQEPRMRRPPHPYLVLAAAVLLPGAGQVLNRMPTRALIMVFFMLSLGFLTLQLAAPERSFVGRHAGGLFVYAIAVLDAYSMARYRWELYLRRRGAARA</sequence>
<dbReference type="EMBL" id="CAJHCQ010000010">
    <property type="protein sequence ID" value="CAD6543855.1"/>
    <property type="molecule type" value="Genomic_DNA"/>
</dbReference>
<evidence type="ECO:0000313" key="3">
    <source>
        <dbReference type="EMBL" id="CAD6543855.1"/>
    </source>
</evidence>
<feature type="transmembrane region" description="Helical" evidence="2">
    <location>
        <begin position="54"/>
        <end position="73"/>
    </location>
</feature>
<feature type="transmembrane region" description="Helical" evidence="2">
    <location>
        <begin position="79"/>
        <end position="100"/>
    </location>
</feature>
<evidence type="ECO:0000256" key="1">
    <source>
        <dbReference type="SAM" id="MobiDB-lite"/>
    </source>
</evidence>
<keyword evidence="4" id="KW-1185">Reference proteome</keyword>
<keyword evidence="2" id="KW-1133">Transmembrane helix</keyword>